<comment type="caution">
    <text evidence="2">The sequence shown here is derived from an EMBL/GenBank/DDBJ whole genome shotgun (WGS) entry which is preliminary data.</text>
</comment>
<dbReference type="Proteomes" id="UP000254875">
    <property type="component" value="Unassembled WGS sequence"/>
</dbReference>
<evidence type="ECO:0000259" key="1">
    <source>
        <dbReference type="Pfam" id="PF07287"/>
    </source>
</evidence>
<dbReference type="AlphaFoldDB" id="A0A370N7T2"/>
<dbReference type="PANTHER" id="PTHR47472">
    <property type="entry name" value="PROPIONYL-COA CARBOXYLASE"/>
    <property type="match status" value="1"/>
</dbReference>
<dbReference type="EMBL" id="QHKS01000010">
    <property type="protein sequence ID" value="RDK01673.1"/>
    <property type="molecule type" value="Genomic_DNA"/>
</dbReference>
<name>A0A370N7T2_9BURK</name>
<dbReference type="Pfam" id="PF07287">
    <property type="entry name" value="AtuA"/>
    <property type="match status" value="1"/>
</dbReference>
<proteinExistence type="predicted"/>
<dbReference type="OrthoDB" id="9763456at2"/>
<dbReference type="RefSeq" id="WP_115102094.1">
    <property type="nucleotide sequence ID" value="NZ_QHKS01000010.1"/>
</dbReference>
<accession>A0A370N7T2</accession>
<evidence type="ECO:0000313" key="3">
    <source>
        <dbReference type="Proteomes" id="UP000254875"/>
    </source>
</evidence>
<protein>
    <submittedName>
        <fullName evidence="2">ABC transporter substrate-binding protein</fullName>
    </submittedName>
</protein>
<evidence type="ECO:0000313" key="2">
    <source>
        <dbReference type="EMBL" id="RDK01673.1"/>
    </source>
</evidence>
<reference evidence="3" key="1">
    <citation type="submission" date="2018-05" db="EMBL/GenBank/DDBJ databases">
        <authorList>
            <person name="Feng T."/>
        </authorList>
    </citation>
    <scope>NUCLEOTIDE SEQUENCE [LARGE SCALE GENOMIC DNA]</scope>
    <source>
        <strain evidence="3">S27</strain>
    </source>
</reference>
<organism evidence="2 3">
    <name type="scientific">Paraburkholderia lacunae</name>
    <dbReference type="NCBI Taxonomy" id="2211104"/>
    <lineage>
        <taxon>Bacteria</taxon>
        <taxon>Pseudomonadati</taxon>
        <taxon>Pseudomonadota</taxon>
        <taxon>Betaproteobacteria</taxon>
        <taxon>Burkholderiales</taxon>
        <taxon>Burkholderiaceae</taxon>
        <taxon>Paraburkholderia</taxon>
    </lineage>
</organism>
<gene>
    <name evidence="2" type="ORF">DLM46_17490</name>
</gene>
<keyword evidence="3" id="KW-1185">Reference proteome</keyword>
<sequence>MAATSHARVVRLGAGAGYSGDRIEPAVELAEHGALDYLVFECLAERTIAIAQQARRKDPELGYDPLLTARMNAVLPIAVRNGVRIVSNMGAANPRAAARETARIAQALGITGLKIAAVTGDDVLDVVRQGDFHFEESGESVASFHDRLVSANAYLGAAPIAEALAAGADIILTGRVADPSLFTAPLIHEFGWNMDDWATLGQATVVGHLLECAGQVTGGYFADPGFRNVPNLARLGFPIGEVSADGSVSITKVPHAGGCVTEATCKEQLLYEIHDPQRYLQPDVVADFTQVRVIEEAHDRVRVTGGRGTPRTDTLKVSVAYVDGFIGEGQISYGGPGAVERARLALDIVRERLELSGVETRELRFDLIGLNALHGEKAGARGAEPYEVRARVVARTASAEHAEQIGNEVETLYTNGPAGGGGATKATREVLAVQSILLPRTHVSPSFEWVEA</sequence>
<feature type="domain" description="Acyclic terpene utilisation N-terminal" evidence="1">
    <location>
        <begin position="10"/>
        <end position="447"/>
    </location>
</feature>
<dbReference type="PANTHER" id="PTHR47472:SF1">
    <property type="entry name" value="DUF1446-DOMAIN-CONTAINING PROTEIN"/>
    <property type="match status" value="1"/>
</dbReference>
<dbReference type="InterPro" id="IPR010839">
    <property type="entry name" value="AtuA_N"/>
</dbReference>